<dbReference type="RefSeq" id="WP_237855609.1">
    <property type="nucleotide sequence ID" value="NZ_JAKLWS010000029.1"/>
</dbReference>
<keyword evidence="2" id="KW-0732">Signal</keyword>
<dbReference type="PROSITE" id="PS51762">
    <property type="entry name" value="GH16_2"/>
    <property type="match status" value="1"/>
</dbReference>
<dbReference type="InterPro" id="IPR003644">
    <property type="entry name" value="Calx_beta"/>
</dbReference>
<evidence type="ECO:0000259" key="5">
    <source>
        <dbReference type="PROSITE" id="PS51762"/>
    </source>
</evidence>
<gene>
    <name evidence="6" type="ORF">L6773_16830</name>
</gene>
<organism evidence="6 7">
    <name type="scientific">Rhodohalobacter sulfatireducens</name>
    <dbReference type="NCBI Taxonomy" id="2911366"/>
    <lineage>
        <taxon>Bacteria</taxon>
        <taxon>Pseudomonadati</taxon>
        <taxon>Balneolota</taxon>
        <taxon>Balneolia</taxon>
        <taxon>Balneolales</taxon>
        <taxon>Balneolaceae</taxon>
        <taxon>Rhodohalobacter</taxon>
    </lineage>
</organism>
<feature type="domain" description="GH16" evidence="5">
    <location>
        <begin position="146"/>
        <end position="393"/>
    </location>
</feature>
<sequence length="393" mass="44434">MSPFNTKEYPYLFLFFLFFIFAGCGEESNKENEIDRFTVQSATFSEGDSNTIAEIRVTLEGSLVSDVTVPFEFEERTASIGDDFNPTGGELTFSPDNLEASVPVEIVGDEHFEISESFTLRLTANGQPTNFTITINDNDEMAEILSDEDGFYTPEEYPSMSLKWSDEFNGDQLNTGEWTYELGNGCDQGICGWGNNELEDYTDSEENSSVENGMLTITARKEGGDYTSARIKTENKVEIQYGRIDVRAKLPKGQGIWPAIWMLGANIDQVGWPMSGEIDIMELVGHEPSIVHGTVHYDDDGYDSSSSMKGLSEGTYSDQFHVYTLVWEKDEIRWYVDNQWFKTFSTSDVNFYPFNAPFFFIMNVAVGGNWPGPPDQTTEFPQEMVVDYIRVFE</sequence>
<dbReference type="PANTHER" id="PTHR10963:SF55">
    <property type="entry name" value="GLYCOSIDE HYDROLASE FAMILY 16 PROTEIN"/>
    <property type="match status" value="1"/>
</dbReference>
<reference evidence="6" key="2">
    <citation type="submission" date="2024-05" db="EMBL/GenBank/DDBJ databases">
        <title>Rhodohalobacter halophilus gen. nov., sp. nov., a moderately halophilic member of the family Balneolaceae.</title>
        <authorList>
            <person name="Xia J."/>
        </authorList>
    </citation>
    <scope>NUCLEOTIDE SEQUENCE</scope>
    <source>
        <strain evidence="6">WB101</strain>
    </source>
</reference>
<evidence type="ECO:0000313" key="7">
    <source>
        <dbReference type="Proteomes" id="UP001165366"/>
    </source>
</evidence>
<dbReference type="Gene3D" id="2.60.120.200">
    <property type="match status" value="1"/>
</dbReference>
<dbReference type="PROSITE" id="PS51257">
    <property type="entry name" value="PROKAR_LIPOPROTEIN"/>
    <property type="match status" value="1"/>
</dbReference>
<dbReference type="InterPro" id="IPR000757">
    <property type="entry name" value="Beta-glucanase-like"/>
</dbReference>
<dbReference type="SMART" id="SM00237">
    <property type="entry name" value="Calx_beta"/>
    <property type="match status" value="1"/>
</dbReference>
<comment type="caution">
    <text evidence="6">The sequence shown here is derived from an EMBL/GenBank/DDBJ whole genome shotgun (WGS) entry which is preliminary data.</text>
</comment>
<evidence type="ECO:0000256" key="1">
    <source>
        <dbReference type="ARBA" id="ARBA00006865"/>
    </source>
</evidence>
<keyword evidence="4" id="KW-0106">Calcium</keyword>
<dbReference type="Pfam" id="PF00722">
    <property type="entry name" value="Glyco_hydro_16"/>
    <property type="match status" value="1"/>
</dbReference>
<accession>A0ABS9KHB2</accession>
<dbReference type="Gene3D" id="2.60.40.2030">
    <property type="match status" value="1"/>
</dbReference>
<keyword evidence="7" id="KW-1185">Reference proteome</keyword>
<dbReference type="InterPro" id="IPR038081">
    <property type="entry name" value="CalX-like_sf"/>
</dbReference>
<proteinExistence type="inferred from homology"/>
<dbReference type="InterPro" id="IPR050546">
    <property type="entry name" value="Glycosyl_Hydrlase_16"/>
</dbReference>
<dbReference type="Pfam" id="PF03160">
    <property type="entry name" value="Calx-beta"/>
    <property type="match status" value="1"/>
</dbReference>
<keyword evidence="3" id="KW-0677">Repeat</keyword>
<evidence type="ECO:0000256" key="4">
    <source>
        <dbReference type="ARBA" id="ARBA00022837"/>
    </source>
</evidence>
<protein>
    <submittedName>
        <fullName evidence="6">Family 16 glycosylhydrolase</fullName>
    </submittedName>
</protein>
<dbReference type="SUPFAM" id="SSF141072">
    <property type="entry name" value="CalX-like"/>
    <property type="match status" value="1"/>
</dbReference>
<name>A0ABS9KHB2_9BACT</name>
<comment type="similarity">
    <text evidence="1">Belongs to the glycosyl hydrolase 16 family.</text>
</comment>
<evidence type="ECO:0000256" key="3">
    <source>
        <dbReference type="ARBA" id="ARBA00022737"/>
    </source>
</evidence>
<evidence type="ECO:0000256" key="2">
    <source>
        <dbReference type="ARBA" id="ARBA00022729"/>
    </source>
</evidence>
<dbReference type="Proteomes" id="UP001165366">
    <property type="component" value="Unassembled WGS sequence"/>
</dbReference>
<dbReference type="EMBL" id="JAKLWS010000029">
    <property type="protein sequence ID" value="MCG2590244.1"/>
    <property type="molecule type" value="Genomic_DNA"/>
</dbReference>
<dbReference type="PANTHER" id="PTHR10963">
    <property type="entry name" value="GLYCOSYL HYDROLASE-RELATED"/>
    <property type="match status" value="1"/>
</dbReference>
<dbReference type="SUPFAM" id="SSF49899">
    <property type="entry name" value="Concanavalin A-like lectins/glucanases"/>
    <property type="match status" value="1"/>
</dbReference>
<dbReference type="CDD" id="cd08023">
    <property type="entry name" value="GH16_laminarinase_like"/>
    <property type="match status" value="1"/>
</dbReference>
<evidence type="ECO:0000313" key="6">
    <source>
        <dbReference type="EMBL" id="MCG2590244.1"/>
    </source>
</evidence>
<dbReference type="InterPro" id="IPR013320">
    <property type="entry name" value="ConA-like_dom_sf"/>
</dbReference>
<reference evidence="6" key="1">
    <citation type="submission" date="2022-01" db="EMBL/GenBank/DDBJ databases">
        <authorList>
            <person name="Wang Y."/>
        </authorList>
    </citation>
    <scope>NUCLEOTIDE SEQUENCE</scope>
    <source>
        <strain evidence="6">WB101</strain>
    </source>
</reference>